<keyword evidence="12" id="KW-1185">Reference proteome</keyword>
<evidence type="ECO:0000256" key="9">
    <source>
        <dbReference type="PIRSR" id="PIRSR001549-1"/>
    </source>
</evidence>
<dbReference type="eggNOG" id="COG3705">
    <property type="taxonomic scope" value="Bacteria"/>
</dbReference>
<dbReference type="SUPFAM" id="SSF55681">
    <property type="entry name" value="Class II aaRS and biotin synthetases"/>
    <property type="match status" value="1"/>
</dbReference>
<keyword evidence="11" id="KW-0328">Glycosyltransferase</keyword>
<comment type="subunit">
    <text evidence="4 8">Heteromultimer composed of HisG and HisZ subunits.</text>
</comment>
<dbReference type="EMBL" id="AAVT01000001">
    <property type="protein sequence ID" value="EAW32253.1"/>
    <property type="molecule type" value="Genomic_DNA"/>
</dbReference>
<dbReference type="Proteomes" id="UP000004931">
    <property type="component" value="Unassembled WGS sequence"/>
</dbReference>
<dbReference type="InterPro" id="IPR045864">
    <property type="entry name" value="aa-tRNA-synth_II/BPL/LPL"/>
</dbReference>
<evidence type="ECO:0000313" key="12">
    <source>
        <dbReference type="Proteomes" id="UP000004931"/>
    </source>
</evidence>
<dbReference type="InterPro" id="IPR041715">
    <property type="entry name" value="HisRS-like_core"/>
</dbReference>
<dbReference type="Gene3D" id="3.30.930.10">
    <property type="entry name" value="Bira Bifunctional Protein, Domain 2"/>
    <property type="match status" value="1"/>
</dbReference>
<dbReference type="PANTHER" id="PTHR43707">
    <property type="entry name" value="HISTIDYL-TRNA SYNTHETASE"/>
    <property type="match status" value="1"/>
</dbReference>
<dbReference type="PIRSF" id="PIRSF001549">
    <property type="entry name" value="His-tRNA_synth"/>
    <property type="match status" value="1"/>
</dbReference>
<keyword evidence="6 8" id="KW-0963">Cytoplasm</keyword>
<evidence type="ECO:0000256" key="1">
    <source>
        <dbReference type="ARBA" id="ARBA00004496"/>
    </source>
</evidence>
<dbReference type="GO" id="GO:0004821">
    <property type="term" value="F:histidine-tRNA ligase activity"/>
    <property type="evidence" value="ECO:0007669"/>
    <property type="project" value="TreeGrafter"/>
</dbReference>
<gene>
    <name evidence="8" type="primary">hisZ</name>
    <name evidence="11" type="ORF">GP2143_13396</name>
</gene>
<protein>
    <recommendedName>
        <fullName evidence="5 8">ATP phosphoribosyltransferase regulatory subunit</fullName>
    </recommendedName>
</protein>
<evidence type="ECO:0000259" key="10">
    <source>
        <dbReference type="Pfam" id="PF13393"/>
    </source>
</evidence>
<dbReference type="InterPro" id="IPR004516">
    <property type="entry name" value="HisRS/HisZ"/>
</dbReference>
<dbReference type="HAMAP" id="MF_00125">
    <property type="entry name" value="HisZ"/>
    <property type="match status" value="1"/>
</dbReference>
<evidence type="ECO:0000256" key="2">
    <source>
        <dbReference type="ARBA" id="ARBA00004667"/>
    </source>
</evidence>
<evidence type="ECO:0000256" key="3">
    <source>
        <dbReference type="ARBA" id="ARBA00005539"/>
    </source>
</evidence>
<dbReference type="GO" id="GO:0005737">
    <property type="term" value="C:cytoplasm"/>
    <property type="evidence" value="ECO:0007669"/>
    <property type="project" value="UniProtKB-SubCell"/>
</dbReference>
<evidence type="ECO:0000256" key="8">
    <source>
        <dbReference type="HAMAP-Rule" id="MF_00125"/>
    </source>
</evidence>
<dbReference type="NCBIfam" id="NF008935">
    <property type="entry name" value="PRK12292.1-1"/>
    <property type="match status" value="1"/>
</dbReference>
<name>A0Y7Z9_9GAMM</name>
<dbReference type="GO" id="GO:0006427">
    <property type="term" value="P:histidyl-tRNA aminoacylation"/>
    <property type="evidence" value="ECO:0007669"/>
    <property type="project" value="TreeGrafter"/>
</dbReference>
<comment type="pathway">
    <text evidence="2 8">Amino-acid biosynthesis; L-histidine biosynthesis; L-histidine from 5-phospho-alpha-D-ribose 1-diphosphate: step 1/9.</text>
</comment>
<dbReference type="CDD" id="cd00773">
    <property type="entry name" value="HisRS-like_core"/>
    <property type="match status" value="1"/>
</dbReference>
<comment type="caution">
    <text evidence="11">The sequence shown here is derived from an EMBL/GenBank/DDBJ whole genome shotgun (WGS) entry which is preliminary data.</text>
</comment>
<dbReference type="NCBIfam" id="TIGR00443">
    <property type="entry name" value="hisZ_biosyn_reg"/>
    <property type="match status" value="1"/>
</dbReference>
<dbReference type="GO" id="GO:0016757">
    <property type="term" value="F:glycosyltransferase activity"/>
    <property type="evidence" value="ECO:0007669"/>
    <property type="project" value="UniProtKB-KW"/>
</dbReference>
<dbReference type="OrthoDB" id="9769617at2"/>
<dbReference type="UniPathway" id="UPA00031">
    <property type="reaction ID" value="UER00006"/>
</dbReference>
<organism evidence="11 12">
    <name type="scientific">marine gamma proteobacterium HTCC2143</name>
    <dbReference type="NCBI Taxonomy" id="247633"/>
    <lineage>
        <taxon>Bacteria</taxon>
        <taxon>Pseudomonadati</taxon>
        <taxon>Pseudomonadota</taxon>
        <taxon>Gammaproteobacteria</taxon>
        <taxon>Cellvibrionales</taxon>
        <taxon>Spongiibacteraceae</taxon>
        <taxon>BD1-7 clade</taxon>
    </lineage>
</organism>
<dbReference type="STRING" id="247633.GP2143_13396"/>
<keyword evidence="11" id="KW-0808">Transferase</keyword>
<evidence type="ECO:0000313" key="11">
    <source>
        <dbReference type="EMBL" id="EAW32253.1"/>
    </source>
</evidence>
<evidence type="ECO:0000256" key="7">
    <source>
        <dbReference type="ARBA" id="ARBA00025246"/>
    </source>
</evidence>
<evidence type="ECO:0000256" key="5">
    <source>
        <dbReference type="ARBA" id="ARBA00020397"/>
    </source>
</evidence>
<evidence type="ECO:0000256" key="6">
    <source>
        <dbReference type="ARBA" id="ARBA00022490"/>
    </source>
</evidence>
<keyword evidence="8" id="KW-0028">Amino-acid biosynthesis</keyword>
<keyword evidence="8" id="KW-0368">Histidine biosynthesis</keyword>
<feature type="binding site" evidence="9">
    <location>
        <position position="130"/>
    </location>
    <ligand>
        <name>L-histidine</name>
        <dbReference type="ChEBI" id="CHEBI:57595"/>
    </ligand>
</feature>
<comment type="subcellular location">
    <subcellularLocation>
        <location evidence="1 8">Cytoplasm</location>
    </subcellularLocation>
</comment>
<comment type="similarity">
    <text evidence="3 8">Belongs to the class-II aminoacyl-tRNA synthetase family. HisZ subfamily.</text>
</comment>
<reference evidence="11 12" key="1">
    <citation type="journal article" date="2010" name="J. Bacteriol.">
        <title>Genome sequence of the oligotrophic marine Gammaproteobacterium HTCC2143, isolated from the Oregon Coast.</title>
        <authorList>
            <person name="Oh H.M."/>
            <person name="Kang I."/>
            <person name="Ferriera S."/>
            <person name="Giovannoni S.J."/>
            <person name="Cho J.C."/>
        </authorList>
    </citation>
    <scope>NUCLEOTIDE SEQUENCE [LARGE SCALE GENOMIC DNA]</scope>
    <source>
        <strain evidence="11 12">HTCC2143</strain>
    </source>
</reference>
<proteinExistence type="inferred from homology"/>
<dbReference type="AlphaFoldDB" id="A0Y7Z9"/>
<dbReference type="GO" id="GO:0000105">
    <property type="term" value="P:L-histidine biosynthetic process"/>
    <property type="evidence" value="ECO:0007669"/>
    <property type="project" value="UniProtKB-UniRule"/>
</dbReference>
<dbReference type="NCBIfam" id="NF009086">
    <property type="entry name" value="PRK12421.1"/>
    <property type="match status" value="1"/>
</dbReference>
<feature type="binding site" evidence="9">
    <location>
        <begin position="83"/>
        <end position="85"/>
    </location>
    <ligand>
        <name>L-histidine</name>
        <dbReference type="ChEBI" id="CHEBI:57595"/>
    </ligand>
</feature>
<accession>A0Y7Z9</accession>
<comment type="miscellaneous">
    <text evidence="8">This function is generally fulfilled by the C-terminal part of HisG, which is missing in some bacteria such as this one.</text>
</comment>
<dbReference type="InterPro" id="IPR004517">
    <property type="entry name" value="HisZ"/>
</dbReference>
<comment type="function">
    <text evidence="7 8">Required for the first step of histidine biosynthesis. May allow the feedback regulation of ATP phosphoribosyltransferase activity by histidine.</text>
</comment>
<feature type="binding site" evidence="9">
    <location>
        <position position="126"/>
    </location>
    <ligand>
        <name>L-histidine</name>
        <dbReference type="ChEBI" id="CHEBI:57595"/>
    </ligand>
</feature>
<feature type="domain" description="Class II Histidinyl-tRNA synthetase (HisRS)-like catalytic core" evidence="10">
    <location>
        <begin position="12"/>
        <end position="323"/>
    </location>
</feature>
<dbReference type="Pfam" id="PF13393">
    <property type="entry name" value="tRNA-synt_His"/>
    <property type="match status" value="1"/>
</dbReference>
<feature type="binding site" evidence="9">
    <location>
        <position position="273"/>
    </location>
    <ligand>
        <name>L-histidine</name>
        <dbReference type="ChEBI" id="CHEBI:57595"/>
    </ligand>
</feature>
<dbReference type="PANTHER" id="PTHR43707:SF1">
    <property type="entry name" value="HISTIDINE--TRNA LIGASE, MITOCHONDRIAL-RELATED"/>
    <property type="match status" value="1"/>
</dbReference>
<evidence type="ECO:0000256" key="4">
    <source>
        <dbReference type="ARBA" id="ARBA00011496"/>
    </source>
</evidence>
<sequence>MTIADRWLLPDGVEELLPEQAGQVESLRRKLLDLYQSWGYLLVIPPLIEYTESLLVGLGHDVDIQTFKVVDQLSGRMMGIRADITPQTARMDAHSLRGDGPSRLCYAGSVLHTKPKSLMASRSPIQIGAELYGDGSLNSDIEVISLMLETLTVSGIDQITLDLGHVGIYRALIEQSELTADAEEKLFSALQRKSSGDIESAIQEGISDSKLADMMRALSTLNGDRSILDKAKVLLGAAPAQVLSVIDDLSLVADQITSRMPSVNIYFDLTELRGYHYHTGLVFSALAPGHGQAIANGGRYDDIGEVFGRARPATGFNTDLKALLGYLPKNSSDESVYSILAPDSYGLSDSDSLSLWQTIQQLRANGECVINALPGQQGAEQYRRHLVLKQNRWLVDKT</sequence>